<dbReference type="SUPFAM" id="SSF51971">
    <property type="entry name" value="Nucleotide-binding domain"/>
    <property type="match status" value="1"/>
</dbReference>
<evidence type="ECO:0000256" key="4">
    <source>
        <dbReference type="ARBA" id="ARBA00022827"/>
    </source>
</evidence>
<organism evidence="9 10">
    <name type="scientific">Streptomyces parvus</name>
    <dbReference type="NCBI Taxonomy" id="66428"/>
    <lineage>
        <taxon>Bacteria</taxon>
        <taxon>Bacillati</taxon>
        <taxon>Actinomycetota</taxon>
        <taxon>Actinomycetes</taxon>
        <taxon>Kitasatosporales</taxon>
        <taxon>Streptomycetaceae</taxon>
        <taxon>Streptomyces</taxon>
    </lineage>
</organism>
<dbReference type="InterPro" id="IPR036188">
    <property type="entry name" value="FAD/NAD-bd_sf"/>
</dbReference>
<feature type="domain" description="FAD/NAD(P)-binding" evidence="8">
    <location>
        <begin position="3"/>
        <end position="199"/>
    </location>
</feature>
<dbReference type="RefSeq" id="WP_187452089.1">
    <property type="nucleotide sequence ID" value="NZ_VSZQ01000373.1"/>
</dbReference>
<evidence type="ECO:0000259" key="8">
    <source>
        <dbReference type="Pfam" id="PF07992"/>
    </source>
</evidence>
<evidence type="ECO:0000256" key="3">
    <source>
        <dbReference type="ARBA" id="ARBA00022630"/>
    </source>
</evidence>
<dbReference type="PRINTS" id="PR00419">
    <property type="entry name" value="ADXRDTASE"/>
</dbReference>
<evidence type="ECO:0000313" key="9">
    <source>
        <dbReference type="EMBL" id="TYR46477.1"/>
    </source>
</evidence>
<dbReference type="Proteomes" id="UP000323242">
    <property type="component" value="Unassembled WGS sequence"/>
</dbReference>
<evidence type="ECO:0000313" key="10">
    <source>
        <dbReference type="Proteomes" id="UP000323242"/>
    </source>
</evidence>
<dbReference type="InterPro" id="IPR023753">
    <property type="entry name" value="FAD/NAD-binding_dom"/>
</dbReference>
<reference evidence="9 10" key="1">
    <citation type="submission" date="2019-08" db="EMBL/GenBank/DDBJ databases">
        <title>Draft genome for granaticin producer strain Streptomyces parvus C05.</title>
        <authorList>
            <person name="Gonzalez-Pimentel J.L."/>
        </authorList>
    </citation>
    <scope>NUCLEOTIDE SEQUENCE [LARGE SCALE GENOMIC DNA]</scope>
    <source>
        <strain evidence="9 10">C05</strain>
    </source>
</reference>
<dbReference type="Pfam" id="PF07992">
    <property type="entry name" value="Pyr_redox_2"/>
    <property type="match status" value="1"/>
</dbReference>
<dbReference type="PANTHER" id="PTHR48467">
    <property type="entry name" value="GLUTAMATE SYNTHASE 1 [NADH], CHLOROPLASTIC-LIKE"/>
    <property type="match status" value="1"/>
</dbReference>
<protein>
    <recommendedName>
        <fullName evidence="2">ferredoxin--NADP(+) reductase</fullName>
        <ecNumber evidence="2">1.18.1.2</ecNumber>
    </recommendedName>
</protein>
<keyword evidence="5" id="KW-0521">NADP</keyword>
<dbReference type="InterPro" id="IPR055275">
    <property type="entry name" value="Ferredox_Rdtase"/>
</dbReference>
<evidence type="ECO:0000256" key="1">
    <source>
        <dbReference type="ARBA" id="ARBA00001974"/>
    </source>
</evidence>
<dbReference type="PANTHER" id="PTHR48467:SF1">
    <property type="entry name" value="GLUTAMATE SYNTHASE 1 [NADH], CHLOROPLASTIC-LIKE"/>
    <property type="match status" value="1"/>
</dbReference>
<keyword evidence="10" id="KW-1185">Reference proteome</keyword>
<proteinExistence type="predicted"/>
<keyword evidence="6" id="KW-0560">Oxidoreductase</keyword>
<comment type="cofactor">
    <cofactor evidence="1">
        <name>FAD</name>
        <dbReference type="ChEBI" id="CHEBI:57692"/>
    </cofactor>
</comment>
<dbReference type="EC" id="1.18.1.2" evidence="2"/>
<comment type="caution">
    <text evidence="9">The sequence shown here is derived from an EMBL/GenBank/DDBJ whole genome shotgun (WGS) entry which is preliminary data.</text>
</comment>
<comment type="catalytic activity">
    <reaction evidence="7">
        <text>2 reduced [2Fe-2S]-[ferredoxin] + NADP(+) + H(+) = 2 oxidized [2Fe-2S]-[ferredoxin] + NADPH</text>
        <dbReference type="Rhea" id="RHEA:20125"/>
        <dbReference type="Rhea" id="RHEA-COMP:10000"/>
        <dbReference type="Rhea" id="RHEA-COMP:10001"/>
        <dbReference type="ChEBI" id="CHEBI:15378"/>
        <dbReference type="ChEBI" id="CHEBI:33737"/>
        <dbReference type="ChEBI" id="CHEBI:33738"/>
        <dbReference type="ChEBI" id="CHEBI:57783"/>
        <dbReference type="ChEBI" id="CHEBI:58349"/>
        <dbReference type="EC" id="1.18.1.2"/>
    </reaction>
</comment>
<dbReference type="GO" id="GO:0004324">
    <property type="term" value="F:ferredoxin-NADP+ reductase activity"/>
    <property type="evidence" value="ECO:0007669"/>
    <property type="project" value="UniProtKB-EC"/>
</dbReference>
<gene>
    <name evidence="9" type="ORF">FY004_36540</name>
</gene>
<accession>A0A5D4I0D7</accession>
<dbReference type="AlphaFoldDB" id="A0A5D4I0D7"/>
<evidence type="ECO:0000256" key="5">
    <source>
        <dbReference type="ARBA" id="ARBA00022857"/>
    </source>
</evidence>
<dbReference type="EMBL" id="VSZQ01000373">
    <property type="protein sequence ID" value="TYR46477.1"/>
    <property type="molecule type" value="Genomic_DNA"/>
</dbReference>
<evidence type="ECO:0000256" key="6">
    <source>
        <dbReference type="ARBA" id="ARBA00023002"/>
    </source>
</evidence>
<evidence type="ECO:0000256" key="7">
    <source>
        <dbReference type="ARBA" id="ARBA00047776"/>
    </source>
</evidence>
<keyword evidence="4" id="KW-0274">FAD</keyword>
<dbReference type="Gene3D" id="3.50.50.60">
    <property type="entry name" value="FAD/NAD(P)-binding domain"/>
    <property type="match status" value="1"/>
</dbReference>
<feature type="non-terminal residue" evidence="9">
    <location>
        <position position="271"/>
    </location>
</feature>
<keyword evidence="3" id="KW-0285">Flavoprotein</keyword>
<name>A0A5D4I0D7_9ACTN</name>
<sequence length="271" mass="28237">MLSVAVVGSGPSGVYTAQALLQQSLVPDVRVHVLDRLPTPYGLVRYGVAPDHEKIKSLQNSLRAVLEDERVTFVGNVGVGGADGVSPARLAELYHAVVYCVGASADRALAVPGENLPGSYSATRFVSWYSAHPDIGADPFARDALGARSAVVIGVGNVAVDVARILARGAGELRRTDVPSGALRALEESRVREVHIVGRRGPSQARFTTKELRELGALPGARVVVDPVELAHDPAYAAPDGLPGALPLPAVVRRNLEVLRGWSAGSGAGAA</sequence>
<evidence type="ECO:0000256" key="2">
    <source>
        <dbReference type="ARBA" id="ARBA00013223"/>
    </source>
</evidence>